<dbReference type="Gene3D" id="3.40.50.450">
    <property type="match status" value="1"/>
</dbReference>
<reference evidence="3 4" key="2">
    <citation type="journal article" date="2017" name="Genome Announc.">
        <title>Draft Genome Sequences of Four Alkaliphilic Bacteria Belonging to the Anaerobacillus Genus.</title>
        <authorList>
            <person name="Bassil N.M."/>
            <person name="Lloyd J.R."/>
        </authorList>
    </citation>
    <scope>NUCLEOTIDE SEQUENCE [LARGE SCALE GENOMIC DNA]</scope>
    <source>
        <strain evidence="3 4">NB2006</strain>
    </source>
</reference>
<reference evidence="2 4" key="1">
    <citation type="submission" date="2016-10" db="EMBL/GenBank/DDBJ databases">
        <title>Draft genome sequences of four alkaliphilic bacteria belonging to the Anaerobacillus genus.</title>
        <authorList>
            <person name="Bassil N.M."/>
            <person name="Lloyd J.R."/>
        </authorList>
    </citation>
    <scope>NUCLEOTIDE SEQUENCE [LARGE SCALE GENOMIC DNA]</scope>
    <source>
        <strain evidence="2 4">NB2006</strain>
    </source>
</reference>
<dbReference type="AlphaFoldDB" id="A0A1S2L4X2"/>
<dbReference type="HAMAP" id="MF_01575">
    <property type="entry name" value="UPF0398"/>
    <property type="match status" value="1"/>
</dbReference>
<evidence type="ECO:0000313" key="4">
    <source>
        <dbReference type="Proteomes" id="UP000180175"/>
    </source>
</evidence>
<dbReference type="OrthoDB" id="2301957at2"/>
<keyword evidence="4" id="KW-1185">Reference proteome</keyword>
<dbReference type="PIRSF" id="PIRSF021290">
    <property type="entry name" value="DUF1273"/>
    <property type="match status" value="1"/>
</dbReference>
<name>A0A1S2L4X2_9BACI</name>
<reference evidence="3" key="4">
    <citation type="submission" date="2020-10" db="EMBL/GenBank/DDBJ databases">
        <authorList>
            <person name="Bassil N.M."/>
            <person name="Lloyd J.R."/>
        </authorList>
    </citation>
    <scope>NUCLEOTIDE SEQUENCE</scope>
    <source>
        <strain evidence="3">NB2006</strain>
    </source>
</reference>
<protein>
    <recommendedName>
        <fullName evidence="1">UPF0398 protein AWH56_019400</fullName>
    </recommendedName>
</protein>
<sequence length="183" mass="21456">MVKILAVTGYKSHELGIFDEKHVGIKYIKNVLEKRIISFIEDGLEWVIISGQLGVELWCAEVVLGLKKQYPQLRLAVLTPFYNQESNWNELRKEQYGRVLQQADYVDSITKRDYENPSQLKLKNQFIVEKSDGLLVIYDDDKPGSPSYYLSYAKQRCEGSNYQIFYIFPDEIEQAYQDEISHW</sequence>
<comment type="similarity">
    <text evidence="1">Belongs to the UPF0398 family.</text>
</comment>
<organism evidence="2 4">
    <name type="scientific">Anaerobacillus isosaccharinicus</name>
    <dbReference type="NCBI Taxonomy" id="1532552"/>
    <lineage>
        <taxon>Bacteria</taxon>
        <taxon>Bacillati</taxon>
        <taxon>Bacillota</taxon>
        <taxon>Bacilli</taxon>
        <taxon>Bacillales</taxon>
        <taxon>Bacillaceae</taxon>
        <taxon>Anaerobacillus</taxon>
    </lineage>
</organism>
<accession>A0A1S2L4X2</accession>
<dbReference type="EMBL" id="LQXD01000170">
    <property type="protein sequence ID" value="OIJ07529.1"/>
    <property type="molecule type" value="Genomic_DNA"/>
</dbReference>
<dbReference type="PANTHER" id="PTHR38440">
    <property type="entry name" value="UPF0398 PROTEIN YPSA"/>
    <property type="match status" value="1"/>
</dbReference>
<dbReference type="RefSeq" id="WP_071318810.1">
    <property type="nucleotide sequence ID" value="NZ_CP063356.2"/>
</dbReference>
<dbReference type="EMBL" id="CP063356">
    <property type="protein sequence ID" value="QOY38680.1"/>
    <property type="molecule type" value="Genomic_DNA"/>
</dbReference>
<dbReference type="SUPFAM" id="SSF102405">
    <property type="entry name" value="MCP/YpsA-like"/>
    <property type="match status" value="1"/>
</dbReference>
<dbReference type="InterPro" id="IPR010697">
    <property type="entry name" value="YspA"/>
</dbReference>
<evidence type="ECO:0000313" key="2">
    <source>
        <dbReference type="EMBL" id="OIJ07529.1"/>
    </source>
</evidence>
<reference evidence="3 4" key="3">
    <citation type="journal article" date="2019" name="Int. J. Syst. Evol. Microbiol.">
        <title>Anaerobacillus isosaccharinicus sp. nov., an alkaliphilic bacterium which degrades isosaccharinic acid.</title>
        <authorList>
            <person name="Bassil N.M."/>
            <person name="Lloyd J.R."/>
        </authorList>
    </citation>
    <scope>NUCLEOTIDE SEQUENCE [LARGE SCALE GENOMIC DNA]</scope>
    <source>
        <strain evidence="3 4">NB2006</strain>
    </source>
</reference>
<gene>
    <name evidence="3" type="ORF">AWH56_019400</name>
    <name evidence="2" type="ORF">AWH56_20375</name>
</gene>
<dbReference type="PANTHER" id="PTHR38440:SF1">
    <property type="entry name" value="UPF0398 PROTEIN SPR0331"/>
    <property type="match status" value="1"/>
</dbReference>
<evidence type="ECO:0000313" key="3">
    <source>
        <dbReference type="EMBL" id="QOY38680.1"/>
    </source>
</evidence>
<dbReference type="NCBIfam" id="NF010181">
    <property type="entry name" value="PRK13660.1"/>
    <property type="match status" value="1"/>
</dbReference>
<dbReference type="Proteomes" id="UP000180175">
    <property type="component" value="Chromosome"/>
</dbReference>
<evidence type="ECO:0000256" key="1">
    <source>
        <dbReference type="HAMAP-Rule" id="MF_01575"/>
    </source>
</evidence>
<proteinExistence type="inferred from homology"/>
<dbReference type="Pfam" id="PF06908">
    <property type="entry name" value="YpsA"/>
    <property type="match status" value="1"/>
</dbReference>
<dbReference type="KEGG" id="aia:AWH56_019400"/>